<feature type="signal peptide" evidence="1">
    <location>
        <begin position="1"/>
        <end position="30"/>
    </location>
</feature>
<protein>
    <submittedName>
        <fullName evidence="2">Uncharacterized protein</fullName>
    </submittedName>
</protein>
<sequence>MKNLTTKAILTATGALIVLGGGLSSASAYTSYLADSAGRADVTSTRTSYSVKDTKGDGYRVYGDFWLNTGAKRQLVTKAYNQTVSQKLSGSEKVASFRACLDRPVELDTCAKRQYI</sequence>
<evidence type="ECO:0000313" key="2">
    <source>
        <dbReference type="EMBL" id="MBE9402700.1"/>
    </source>
</evidence>
<comment type="caution">
    <text evidence="2">The sequence shown here is derived from an EMBL/GenBank/DDBJ whole genome shotgun (WGS) entry which is preliminary data.</text>
</comment>
<organism evidence="2 3">
    <name type="scientific">Brachybacterium epidermidis</name>
    <dbReference type="NCBI Taxonomy" id="2781983"/>
    <lineage>
        <taxon>Bacteria</taxon>
        <taxon>Bacillati</taxon>
        <taxon>Actinomycetota</taxon>
        <taxon>Actinomycetes</taxon>
        <taxon>Micrococcales</taxon>
        <taxon>Dermabacteraceae</taxon>
        <taxon>Brachybacterium</taxon>
    </lineage>
</organism>
<evidence type="ECO:0000313" key="3">
    <source>
        <dbReference type="Proteomes" id="UP000644727"/>
    </source>
</evidence>
<gene>
    <name evidence="2" type="ORF">IOE58_00265</name>
</gene>
<reference evidence="2 3" key="1">
    <citation type="submission" date="2020-10" db="EMBL/GenBank/DDBJ databases">
        <title>Draft genome and description of Brachybacterium epidermidis sp nov.</title>
        <authorList>
            <person name="Boxberger M."/>
            <person name="La Scola B."/>
        </authorList>
    </citation>
    <scope>NUCLEOTIDE SEQUENCE [LARGE SCALE GENOMIC DNA]</scope>
    <source>
        <strain evidence="2 3">Marseille-Q2903</strain>
    </source>
</reference>
<name>A0ABR9VYA1_9MICO</name>
<keyword evidence="3" id="KW-1185">Reference proteome</keyword>
<keyword evidence="1" id="KW-0732">Signal</keyword>
<accession>A0ABR9VYA1</accession>
<dbReference type="Proteomes" id="UP000644727">
    <property type="component" value="Unassembled WGS sequence"/>
</dbReference>
<dbReference type="EMBL" id="JADEYR010000001">
    <property type="protein sequence ID" value="MBE9402700.1"/>
    <property type="molecule type" value="Genomic_DNA"/>
</dbReference>
<evidence type="ECO:0000256" key="1">
    <source>
        <dbReference type="SAM" id="SignalP"/>
    </source>
</evidence>
<proteinExistence type="predicted"/>
<dbReference type="RefSeq" id="WP_193864415.1">
    <property type="nucleotide sequence ID" value="NZ_JADEYR010000001.1"/>
</dbReference>
<feature type="chain" id="PRO_5045636870" evidence="1">
    <location>
        <begin position="31"/>
        <end position="116"/>
    </location>
</feature>